<evidence type="ECO:0000313" key="8">
    <source>
        <dbReference type="EMBL" id="ALS56171.1"/>
    </source>
</evidence>
<dbReference type="EMBL" id="KT201089">
    <property type="protein sequence ID" value="ALS56171.1"/>
    <property type="molecule type" value="Genomic_DNA"/>
</dbReference>
<dbReference type="AlphaFoldDB" id="A0A0U2XMU5"/>
<evidence type="ECO:0000256" key="1">
    <source>
        <dbReference type="ARBA" id="ARBA00001917"/>
    </source>
</evidence>
<dbReference type="GO" id="GO:0006221">
    <property type="term" value="P:pyrimidine nucleotide biosynthetic process"/>
    <property type="evidence" value="ECO:0007669"/>
    <property type="project" value="UniProtKB-KW"/>
</dbReference>
<sequence length="225" mass="25714">MKTFIAAPFGNYIKTSNTISVTGSWTIEKRKGRIKQIVKTLRYTKRGWVNKIGLRNPGFEHGIKNHKKNEVFSIAGIEEDDWKIFAELIPSDTNLEVNMSCPNIESHFTSGIEKFSYESRQWYIGKISPLTTFDELEKYINEFNFKQIHACNTLPIEKGGLSGKELIPYTSKFIEHIKQYYPHIEIIAGGGISEKKDIEHYIELGADHISLGTVCFNPVKLGRLL</sequence>
<evidence type="ECO:0000256" key="5">
    <source>
        <dbReference type="ARBA" id="ARBA00022975"/>
    </source>
</evidence>
<evidence type="ECO:0000256" key="2">
    <source>
        <dbReference type="ARBA" id="ARBA00004725"/>
    </source>
</evidence>
<proteinExistence type="predicted"/>
<dbReference type="InterPro" id="IPR005720">
    <property type="entry name" value="Dihydroorotate_DH_cat"/>
</dbReference>
<dbReference type="InterPro" id="IPR050074">
    <property type="entry name" value="DHO_dehydrogenase"/>
</dbReference>
<comment type="pathway">
    <text evidence="2">Pyrimidine metabolism; UMP biosynthesis via de novo pathway.</text>
</comment>
<protein>
    <recommendedName>
        <fullName evidence="7">Dihydroorotate dehydrogenase catalytic domain-containing protein</fullName>
    </recommendedName>
</protein>
<feature type="domain" description="Dihydroorotate dehydrogenase catalytic" evidence="7">
    <location>
        <begin position="16"/>
        <end position="216"/>
    </location>
</feature>
<organism evidence="8">
    <name type="scientific">uncultured bacterium EIL26B11</name>
    <dbReference type="NCBI Taxonomy" id="1768201"/>
    <lineage>
        <taxon>Bacteria</taxon>
        <taxon>environmental samples</taxon>
    </lineage>
</organism>
<evidence type="ECO:0000259" key="7">
    <source>
        <dbReference type="Pfam" id="PF01180"/>
    </source>
</evidence>
<reference evidence="8" key="1">
    <citation type="journal article" date="2016" name="ISME J.">
        <title>Functional metagenomic screen reveals new and diverse microbial rhodopsins.</title>
        <authorList>
            <person name="Pushkarev A."/>
            <person name="Beja O."/>
        </authorList>
    </citation>
    <scope>NUCLEOTIDE SEQUENCE</scope>
</reference>
<dbReference type="GO" id="GO:0006207">
    <property type="term" value="P:'de novo' pyrimidine nucleobase biosynthetic process"/>
    <property type="evidence" value="ECO:0007669"/>
    <property type="project" value="TreeGrafter"/>
</dbReference>
<name>A0A0U2XMU5_9BACT</name>
<dbReference type="GO" id="GO:0004152">
    <property type="term" value="F:dihydroorotate dehydrogenase activity"/>
    <property type="evidence" value="ECO:0007669"/>
    <property type="project" value="TreeGrafter"/>
</dbReference>
<comment type="cofactor">
    <cofactor evidence="1">
        <name>FMN</name>
        <dbReference type="ChEBI" id="CHEBI:58210"/>
    </cofactor>
</comment>
<keyword evidence="5" id="KW-0665">Pyrimidine biosynthesis</keyword>
<keyword evidence="6" id="KW-0560">Oxidoreductase</keyword>
<dbReference type="Gene3D" id="3.20.20.70">
    <property type="entry name" value="Aldolase class I"/>
    <property type="match status" value="1"/>
</dbReference>
<dbReference type="PANTHER" id="PTHR48109:SF1">
    <property type="entry name" value="DIHYDROOROTATE DEHYDROGENASE (FUMARATE)"/>
    <property type="match status" value="1"/>
</dbReference>
<dbReference type="PANTHER" id="PTHR48109">
    <property type="entry name" value="DIHYDROOROTATE DEHYDROGENASE (QUINONE), MITOCHONDRIAL-RELATED"/>
    <property type="match status" value="1"/>
</dbReference>
<dbReference type="SUPFAM" id="SSF51395">
    <property type="entry name" value="FMN-linked oxidoreductases"/>
    <property type="match status" value="1"/>
</dbReference>
<dbReference type="InterPro" id="IPR013785">
    <property type="entry name" value="Aldolase_TIM"/>
</dbReference>
<evidence type="ECO:0000256" key="3">
    <source>
        <dbReference type="ARBA" id="ARBA00022630"/>
    </source>
</evidence>
<keyword evidence="4" id="KW-0288">FMN</keyword>
<dbReference type="GO" id="GO:0005737">
    <property type="term" value="C:cytoplasm"/>
    <property type="evidence" value="ECO:0007669"/>
    <property type="project" value="InterPro"/>
</dbReference>
<dbReference type="Pfam" id="PF01180">
    <property type="entry name" value="DHO_dh"/>
    <property type="match status" value="1"/>
</dbReference>
<keyword evidence="3" id="KW-0285">Flavoprotein</keyword>
<evidence type="ECO:0000256" key="4">
    <source>
        <dbReference type="ARBA" id="ARBA00022643"/>
    </source>
</evidence>
<accession>A0A0U2XMU5</accession>
<evidence type="ECO:0000256" key="6">
    <source>
        <dbReference type="ARBA" id="ARBA00023002"/>
    </source>
</evidence>